<keyword evidence="3" id="KW-1185">Reference proteome</keyword>
<protein>
    <submittedName>
        <fullName evidence="2">Cyclic lactone autoinducer peptide</fullName>
    </submittedName>
</protein>
<proteinExistence type="predicted"/>
<dbReference type="RefSeq" id="WP_160645448.1">
    <property type="nucleotide sequence ID" value="NZ_SIJB01000016.1"/>
</dbReference>
<reference evidence="2 3" key="1">
    <citation type="submission" date="2019-01" db="EMBL/GenBank/DDBJ databases">
        <title>Chengkuizengella sp. nov., isolated from deep-sea sediment of East Pacific Ocean.</title>
        <authorList>
            <person name="Yang J."/>
            <person name="Lai Q."/>
            <person name="Shao Z."/>
        </authorList>
    </citation>
    <scope>NUCLEOTIDE SEQUENCE [LARGE SCALE GENOMIC DNA]</scope>
    <source>
        <strain evidence="2 3">YPA3-1-1</strain>
    </source>
</reference>
<evidence type="ECO:0000313" key="3">
    <source>
        <dbReference type="Proteomes" id="UP000448943"/>
    </source>
</evidence>
<dbReference type="Proteomes" id="UP000448943">
    <property type="component" value="Unassembled WGS sequence"/>
</dbReference>
<sequence length="42" mass="4857">MTEKLAVYTSKFLALFALTYVSALSIFLWHQPEAPEELLQKK</sequence>
<dbReference type="OrthoDB" id="2660334at2"/>
<keyword evidence="1" id="KW-0812">Transmembrane</keyword>
<comment type="caution">
    <text evidence="2">The sequence shown here is derived from an EMBL/GenBank/DDBJ whole genome shotgun (WGS) entry which is preliminary data.</text>
</comment>
<gene>
    <name evidence="2" type="ORF">ERL59_06775</name>
</gene>
<keyword evidence="1" id="KW-1133">Transmembrane helix</keyword>
<organism evidence="2 3">
    <name type="scientific">Chengkuizengella marina</name>
    <dbReference type="NCBI Taxonomy" id="2507566"/>
    <lineage>
        <taxon>Bacteria</taxon>
        <taxon>Bacillati</taxon>
        <taxon>Bacillota</taxon>
        <taxon>Bacilli</taxon>
        <taxon>Bacillales</taxon>
        <taxon>Paenibacillaceae</taxon>
        <taxon>Chengkuizengella</taxon>
    </lineage>
</organism>
<accession>A0A6N9Q0F1</accession>
<feature type="transmembrane region" description="Helical" evidence="1">
    <location>
        <begin position="12"/>
        <end position="30"/>
    </location>
</feature>
<name>A0A6N9Q0F1_9BACL</name>
<dbReference type="NCBIfam" id="TIGR04223">
    <property type="entry name" value="quorum_AgrD"/>
    <property type="match status" value="1"/>
</dbReference>
<dbReference type="InterPro" id="IPR009229">
    <property type="entry name" value="AgrD"/>
</dbReference>
<evidence type="ECO:0000313" key="2">
    <source>
        <dbReference type="EMBL" id="NBI28656.1"/>
    </source>
</evidence>
<keyword evidence="1" id="KW-0472">Membrane</keyword>
<dbReference type="AlphaFoldDB" id="A0A6N9Q0F1"/>
<dbReference type="EMBL" id="SIJB01000016">
    <property type="protein sequence ID" value="NBI28656.1"/>
    <property type="molecule type" value="Genomic_DNA"/>
</dbReference>
<evidence type="ECO:0000256" key="1">
    <source>
        <dbReference type="SAM" id="Phobius"/>
    </source>
</evidence>